<dbReference type="InterPro" id="IPR044992">
    <property type="entry name" value="ChyE-like"/>
</dbReference>
<keyword evidence="2" id="KW-0808">Transferase</keyword>
<dbReference type="Proteomes" id="UP000298337">
    <property type="component" value="Unassembled WGS sequence"/>
</dbReference>
<keyword evidence="3" id="KW-1185">Reference proteome</keyword>
<dbReference type="InterPro" id="IPR017926">
    <property type="entry name" value="GATASE"/>
</dbReference>
<dbReference type="GO" id="GO:0005829">
    <property type="term" value="C:cytosol"/>
    <property type="evidence" value="ECO:0007669"/>
    <property type="project" value="TreeGrafter"/>
</dbReference>
<gene>
    <name evidence="2" type="ORF">EU556_13210</name>
</gene>
<reference evidence="2 3" key="1">
    <citation type="submission" date="2019-04" db="EMBL/GenBank/DDBJ databases">
        <authorList>
            <person name="Feng G."/>
            <person name="Zhang J."/>
            <person name="Zhu H."/>
        </authorList>
    </citation>
    <scope>NUCLEOTIDE SEQUENCE [LARGE SCALE GENOMIC DNA]</scope>
    <source>
        <strain evidence="2 3">92R-1</strain>
    </source>
</reference>
<proteinExistence type="predicted"/>
<feature type="domain" description="Glutamine amidotransferase" evidence="1">
    <location>
        <begin position="24"/>
        <end position="180"/>
    </location>
</feature>
<name>A0A4Z0P9K7_9BACT</name>
<dbReference type="OrthoDB" id="9807137at2"/>
<keyword evidence="2" id="KW-0315">Glutamine amidotransferase</keyword>
<sequence>MQIHCFQHMPDEGPGHIAAWATTRGHHLHVSAWHNPTAASPDFSRADLLVVLGGAMGVHDEAEFPWLRQEKSAIKAALDANVPVLGLCLGSQLVAQQLGATVGRNAEPEVGFWPVQFTLEARQHSLFRHVPEAVLALHWHYDAFTLPPGAQLLAYSPPTSCQGFLWGERVVGLQFHPEADAQWLASIVEAEGHLLKPAAFVQTPTAIQAEAATLETSPAFLYPLLDGMLALNAPPGSRH</sequence>
<dbReference type="PANTHER" id="PTHR42695:SF5">
    <property type="entry name" value="GLUTAMINE AMIDOTRANSFERASE YLR126C-RELATED"/>
    <property type="match status" value="1"/>
</dbReference>
<comment type="caution">
    <text evidence="2">The sequence shown here is derived from an EMBL/GenBank/DDBJ whole genome shotgun (WGS) entry which is preliminary data.</text>
</comment>
<organism evidence="2 3">
    <name type="scientific">Hymenobacter fodinae</name>
    <dbReference type="NCBI Taxonomy" id="2510796"/>
    <lineage>
        <taxon>Bacteria</taxon>
        <taxon>Pseudomonadati</taxon>
        <taxon>Bacteroidota</taxon>
        <taxon>Cytophagia</taxon>
        <taxon>Cytophagales</taxon>
        <taxon>Hymenobacteraceae</taxon>
        <taxon>Hymenobacter</taxon>
    </lineage>
</organism>
<dbReference type="AlphaFoldDB" id="A0A4Z0P9K7"/>
<dbReference type="Gene3D" id="3.40.50.880">
    <property type="match status" value="1"/>
</dbReference>
<dbReference type="EMBL" id="SRLA01000002">
    <property type="protein sequence ID" value="TGE08650.1"/>
    <property type="molecule type" value="Genomic_DNA"/>
</dbReference>
<dbReference type="GO" id="GO:0016740">
    <property type="term" value="F:transferase activity"/>
    <property type="evidence" value="ECO:0007669"/>
    <property type="project" value="UniProtKB-KW"/>
</dbReference>
<dbReference type="InterPro" id="IPR029062">
    <property type="entry name" value="Class_I_gatase-like"/>
</dbReference>
<evidence type="ECO:0000313" key="2">
    <source>
        <dbReference type="EMBL" id="TGE08650.1"/>
    </source>
</evidence>
<dbReference type="Pfam" id="PF00117">
    <property type="entry name" value="GATase"/>
    <property type="match status" value="1"/>
</dbReference>
<dbReference type="PROSITE" id="PS51273">
    <property type="entry name" value="GATASE_TYPE_1"/>
    <property type="match status" value="1"/>
</dbReference>
<dbReference type="FunFam" id="3.40.50.880:FF:000033">
    <property type="entry name" value="Glutamine amidotransferase class-I"/>
    <property type="match status" value="1"/>
</dbReference>
<accession>A0A4Z0P9K7</accession>
<dbReference type="CDD" id="cd01741">
    <property type="entry name" value="GATase1_1"/>
    <property type="match status" value="1"/>
</dbReference>
<dbReference type="PANTHER" id="PTHR42695">
    <property type="entry name" value="GLUTAMINE AMIDOTRANSFERASE YLR126C-RELATED"/>
    <property type="match status" value="1"/>
</dbReference>
<protein>
    <submittedName>
        <fullName evidence="2">Type 1 glutamine amidotransferase</fullName>
    </submittedName>
</protein>
<evidence type="ECO:0000259" key="1">
    <source>
        <dbReference type="Pfam" id="PF00117"/>
    </source>
</evidence>
<dbReference type="SUPFAM" id="SSF52317">
    <property type="entry name" value="Class I glutamine amidotransferase-like"/>
    <property type="match status" value="1"/>
</dbReference>
<evidence type="ECO:0000313" key="3">
    <source>
        <dbReference type="Proteomes" id="UP000298337"/>
    </source>
</evidence>
<dbReference type="RefSeq" id="WP_135434560.1">
    <property type="nucleotide sequence ID" value="NZ_SRLA01000002.1"/>
</dbReference>